<evidence type="ECO:0000256" key="6">
    <source>
        <dbReference type="ARBA" id="ARBA00022946"/>
    </source>
</evidence>
<organism evidence="13 14">
    <name type="scientific">Panaeolus cyanescens</name>
    <dbReference type="NCBI Taxonomy" id="181874"/>
    <lineage>
        <taxon>Eukaryota</taxon>
        <taxon>Fungi</taxon>
        <taxon>Dikarya</taxon>
        <taxon>Basidiomycota</taxon>
        <taxon>Agaricomycotina</taxon>
        <taxon>Agaricomycetes</taxon>
        <taxon>Agaricomycetidae</taxon>
        <taxon>Agaricales</taxon>
        <taxon>Agaricineae</taxon>
        <taxon>Galeropsidaceae</taxon>
        <taxon>Panaeolus</taxon>
    </lineage>
</organism>
<dbReference type="AlphaFoldDB" id="A0A409YI03"/>
<gene>
    <name evidence="13" type="ORF">CVT24_002185</name>
</gene>
<dbReference type="OrthoDB" id="10249250at2759"/>
<dbReference type="GO" id="GO:0046872">
    <property type="term" value="F:metal ion binding"/>
    <property type="evidence" value="ECO:0007669"/>
    <property type="project" value="UniProtKB-KW"/>
</dbReference>
<feature type="binding site" evidence="11">
    <location>
        <position position="137"/>
    </location>
    <ligand>
        <name>Zn(2+)</name>
        <dbReference type="ChEBI" id="CHEBI:29105"/>
    </ligand>
</feature>
<feature type="region of interest" description="Disordered" evidence="12">
    <location>
        <begin position="34"/>
        <end position="54"/>
    </location>
</feature>
<evidence type="ECO:0000256" key="5">
    <source>
        <dbReference type="ARBA" id="ARBA00022833"/>
    </source>
</evidence>
<comment type="subcellular location">
    <subcellularLocation>
        <location evidence="1">Mitochondrion inner membrane</location>
        <topology evidence="1">Peripheral membrane protein</topology>
        <orientation evidence="1">Matrix side</orientation>
    </subcellularLocation>
</comment>
<dbReference type="GO" id="GO:0005743">
    <property type="term" value="C:mitochondrial inner membrane"/>
    <property type="evidence" value="ECO:0007669"/>
    <property type="project" value="UniProtKB-SubCell"/>
</dbReference>
<dbReference type="GO" id="GO:0045277">
    <property type="term" value="C:respiratory chain complex IV"/>
    <property type="evidence" value="ECO:0007669"/>
    <property type="project" value="InterPro"/>
</dbReference>
<evidence type="ECO:0000256" key="11">
    <source>
        <dbReference type="PIRSR" id="PIRSR602124-2"/>
    </source>
</evidence>
<dbReference type="PANTHER" id="PTHR10122:SF0">
    <property type="entry name" value="CYTOCHROME C OXIDASE SUBUNIT 5B, ISOFORM A-RELATED"/>
    <property type="match status" value="1"/>
</dbReference>
<dbReference type="CDD" id="cd00924">
    <property type="entry name" value="Cyt_c_Oxidase_Vb"/>
    <property type="match status" value="1"/>
</dbReference>
<evidence type="ECO:0000256" key="8">
    <source>
        <dbReference type="ARBA" id="ARBA00023136"/>
    </source>
</evidence>
<protein>
    <recommendedName>
        <fullName evidence="10">Cytochrome c oxidase subunit 4, mitochondrial</fullName>
    </recommendedName>
    <alternativeName>
        <fullName evidence="9">Cytochrome c oxidase polypeptide IV</fullName>
    </alternativeName>
</protein>
<evidence type="ECO:0000256" key="10">
    <source>
        <dbReference type="ARBA" id="ARBA00070613"/>
    </source>
</evidence>
<dbReference type="STRING" id="181874.A0A409YI03"/>
<dbReference type="SUPFAM" id="SSF57802">
    <property type="entry name" value="Rubredoxin-like"/>
    <property type="match status" value="1"/>
</dbReference>
<evidence type="ECO:0000313" key="13">
    <source>
        <dbReference type="EMBL" id="PPR02614.1"/>
    </source>
</evidence>
<feature type="binding site" evidence="11">
    <location>
        <position position="134"/>
    </location>
    <ligand>
        <name>Zn(2+)</name>
        <dbReference type="ChEBI" id="CHEBI:29105"/>
    </ligand>
</feature>
<evidence type="ECO:0000256" key="12">
    <source>
        <dbReference type="SAM" id="MobiDB-lite"/>
    </source>
</evidence>
<evidence type="ECO:0000256" key="1">
    <source>
        <dbReference type="ARBA" id="ARBA00004443"/>
    </source>
</evidence>
<evidence type="ECO:0000313" key="14">
    <source>
        <dbReference type="Proteomes" id="UP000284842"/>
    </source>
</evidence>
<dbReference type="InParanoid" id="A0A409YI03"/>
<dbReference type="PROSITE" id="PS51359">
    <property type="entry name" value="COX5B_2"/>
    <property type="match status" value="1"/>
</dbReference>
<reference evidence="13 14" key="1">
    <citation type="journal article" date="2018" name="Evol. Lett.">
        <title>Horizontal gene cluster transfer increased hallucinogenic mushroom diversity.</title>
        <authorList>
            <person name="Reynolds H.T."/>
            <person name="Vijayakumar V."/>
            <person name="Gluck-Thaler E."/>
            <person name="Korotkin H.B."/>
            <person name="Matheny P.B."/>
            <person name="Slot J.C."/>
        </authorList>
    </citation>
    <scope>NUCLEOTIDE SEQUENCE [LARGE SCALE GENOMIC DNA]</scope>
    <source>
        <strain evidence="13 14">2629</strain>
    </source>
</reference>
<feature type="binding site" evidence="11">
    <location>
        <position position="119"/>
    </location>
    <ligand>
        <name>Zn(2+)</name>
        <dbReference type="ChEBI" id="CHEBI:29105"/>
    </ligand>
</feature>
<keyword evidence="7" id="KW-0496">Mitochondrion</keyword>
<comment type="similarity">
    <text evidence="2">Belongs to the cytochrome c oxidase subunit 5B family.</text>
</comment>
<keyword evidence="14" id="KW-1185">Reference proteome</keyword>
<sequence length="156" mass="16679">MFKNAVRAARPAVLAARSSLKPSNAALRTFSTTVRVSSGGPPPPQLYGTGAKAGSVPTDIEQATGLERLQLLGELEGVKVFDDSPLDSSRIGTKANPVLVQSYDVERIVGCTGVPADSHDVLWFTLKKDKPGRCTECGSVYAIDFQGEEHADHHHH</sequence>
<keyword evidence="4" id="KW-0999">Mitochondrion inner membrane</keyword>
<dbReference type="InterPro" id="IPR036972">
    <property type="entry name" value="Cyt_c_oxidase_su5b_sf"/>
</dbReference>
<proteinExistence type="inferred from homology"/>
<dbReference type="PANTHER" id="PTHR10122">
    <property type="entry name" value="CYTOCHROME C OXIDASE SUBUNIT 5B, MITOCHONDRIAL"/>
    <property type="match status" value="1"/>
</dbReference>
<name>A0A409YI03_9AGAR</name>
<keyword evidence="8" id="KW-0472">Membrane</keyword>
<keyword evidence="3 11" id="KW-0479">Metal-binding</keyword>
<dbReference type="InterPro" id="IPR002124">
    <property type="entry name" value="Cyt_c_oxidase_su5b"/>
</dbReference>
<dbReference type="FunFam" id="2.60.11.10:FF:000003">
    <property type="entry name" value="Cytochrome c oxidase subunit IV"/>
    <property type="match status" value="1"/>
</dbReference>
<evidence type="ECO:0000256" key="7">
    <source>
        <dbReference type="ARBA" id="ARBA00023128"/>
    </source>
</evidence>
<evidence type="ECO:0000256" key="4">
    <source>
        <dbReference type="ARBA" id="ARBA00022792"/>
    </source>
</evidence>
<keyword evidence="6" id="KW-0809">Transit peptide</keyword>
<comment type="caution">
    <text evidence="13">The sequence shown here is derived from an EMBL/GenBank/DDBJ whole genome shotgun (WGS) entry which is preliminary data.</text>
</comment>
<dbReference type="FunCoup" id="A0A409YI03">
    <property type="interactions" value="192"/>
</dbReference>
<keyword evidence="5 11" id="KW-0862">Zinc</keyword>
<evidence type="ECO:0000256" key="9">
    <source>
        <dbReference type="ARBA" id="ARBA00031366"/>
    </source>
</evidence>
<dbReference type="Pfam" id="PF01215">
    <property type="entry name" value="COX5B"/>
    <property type="match status" value="1"/>
</dbReference>
<dbReference type="EMBL" id="NHTK01001158">
    <property type="protein sequence ID" value="PPR02614.1"/>
    <property type="molecule type" value="Genomic_DNA"/>
</dbReference>
<feature type="binding site" evidence="11">
    <location>
        <position position="111"/>
    </location>
    <ligand>
        <name>Zn(2+)</name>
        <dbReference type="ChEBI" id="CHEBI:29105"/>
    </ligand>
</feature>
<evidence type="ECO:0000256" key="3">
    <source>
        <dbReference type="ARBA" id="ARBA00022723"/>
    </source>
</evidence>
<dbReference type="GO" id="GO:0006123">
    <property type="term" value="P:mitochondrial electron transport, cytochrome c to oxygen"/>
    <property type="evidence" value="ECO:0007669"/>
    <property type="project" value="InterPro"/>
</dbReference>
<evidence type="ECO:0000256" key="2">
    <source>
        <dbReference type="ARBA" id="ARBA00010292"/>
    </source>
</evidence>
<dbReference type="Gene3D" id="2.60.11.10">
    <property type="entry name" value="Cytochrome c oxidase, subunit Vb"/>
    <property type="match status" value="1"/>
</dbReference>
<dbReference type="Proteomes" id="UP000284842">
    <property type="component" value="Unassembled WGS sequence"/>
</dbReference>
<accession>A0A409YI03</accession>